<dbReference type="InterPro" id="IPR018042">
    <property type="entry name" value="Aspartate_kinase_CS"/>
</dbReference>
<proteinExistence type="inferred from homology"/>
<dbReference type="NCBIfam" id="NF005154">
    <property type="entry name" value="PRK06635.1-2"/>
    <property type="match status" value="1"/>
</dbReference>
<dbReference type="CDD" id="cd04261">
    <property type="entry name" value="AAK_AKii-LysC-BS"/>
    <property type="match status" value="1"/>
</dbReference>
<evidence type="ECO:0000256" key="1">
    <source>
        <dbReference type="ARBA" id="ARBA00002843"/>
    </source>
</evidence>
<dbReference type="InterPro" id="IPR036393">
    <property type="entry name" value="AceGlu_kinase-like_sf"/>
</dbReference>
<evidence type="ECO:0000256" key="3">
    <source>
        <dbReference type="ARBA" id="ARBA00004986"/>
    </source>
</evidence>
<comment type="pathway">
    <text evidence="4 17">Amino-acid biosynthesis; L-threonine biosynthesis; L-threonine from L-aspartate: step 1/5.</text>
</comment>
<evidence type="ECO:0000256" key="9">
    <source>
        <dbReference type="ARBA" id="ARBA00022679"/>
    </source>
</evidence>
<dbReference type="EMBL" id="BOOF01000035">
    <property type="protein sequence ID" value="GIH64907.1"/>
    <property type="molecule type" value="Genomic_DNA"/>
</dbReference>
<organism evidence="19 20">
    <name type="scientific">Microbispora siamensis</name>
    <dbReference type="NCBI Taxonomy" id="564413"/>
    <lineage>
        <taxon>Bacteria</taxon>
        <taxon>Bacillati</taxon>
        <taxon>Actinomycetota</taxon>
        <taxon>Actinomycetes</taxon>
        <taxon>Streptosporangiales</taxon>
        <taxon>Streptosporangiaceae</taxon>
        <taxon>Microbispora</taxon>
    </lineage>
</organism>
<dbReference type="CDD" id="cd04913">
    <property type="entry name" value="ACT_AKii-LysC-BS-like_1"/>
    <property type="match status" value="1"/>
</dbReference>
<comment type="similarity">
    <text evidence="5 16">Belongs to the aspartokinase family.</text>
</comment>
<evidence type="ECO:0000256" key="17">
    <source>
        <dbReference type="RuleBase" id="RU004249"/>
    </source>
</evidence>
<dbReference type="PANTHER" id="PTHR21499:SF3">
    <property type="entry name" value="ASPARTOKINASE"/>
    <property type="match status" value="1"/>
</dbReference>
<dbReference type="Pfam" id="PF00696">
    <property type="entry name" value="AA_kinase"/>
    <property type="match status" value="1"/>
</dbReference>
<comment type="caution">
    <text evidence="19">The sequence shown here is derived from an EMBL/GenBank/DDBJ whole genome shotgun (WGS) entry which is preliminary data.</text>
</comment>
<evidence type="ECO:0000259" key="18">
    <source>
        <dbReference type="PROSITE" id="PS51671"/>
    </source>
</evidence>
<dbReference type="InterPro" id="IPR005260">
    <property type="entry name" value="Asp_kin_monofn"/>
</dbReference>
<keyword evidence="8 17" id="KW-0028">Amino-acid biosynthesis</keyword>
<keyword evidence="13" id="KW-0220">Diaminopimelate biosynthesis</keyword>
<dbReference type="InterPro" id="IPR001341">
    <property type="entry name" value="Asp_kinase"/>
</dbReference>
<evidence type="ECO:0000256" key="7">
    <source>
        <dbReference type="ARBA" id="ARBA00016273"/>
    </source>
</evidence>
<keyword evidence="11 16" id="KW-0418">Kinase</keyword>
<evidence type="ECO:0000256" key="4">
    <source>
        <dbReference type="ARBA" id="ARBA00005139"/>
    </source>
</evidence>
<dbReference type="NCBIfam" id="TIGR00657">
    <property type="entry name" value="asp_kinases"/>
    <property type="match status" value="1"/>
</dbReference>
<gene>
    <name evidence="19" type="ORF">Msi02_57240</name>
</gene>
<reference evidence="19 20" key="1">
    <citation type="submission" date="2021-01" db="EMBL/GenBank/DDBJ databases">
        <title>Whole genome shotgun sequence of Microbispora siamensis NBRC 104113.</title>
        <authorList>
            <person name="Komaki H."/>
            <person name="Tamura T."/>
        </authorList>
    </citation>
    <scope>NUCLEOTIDE SEQUENCE [LARGE SCALE GENOMIC DNA]</scope>
    <source>
        <strain evidence="19 20">NBRC 104113</strain>
    </source>
</reference>
<evidence type="ECO:0000256" key="11">
    <source>
        <dbReference type="ARBA" id="ARBA00022777"/>
    </source>
</evidence>
<dbReference type="PROSITE" id="PS00324">
    <property type="entry name" value="ASPARTOKINASE"/>
    <property type="match status" value="1"/>
</dbReference>
<keyword evidence="20" id="KW-1185">Reference proteome</keyword>
<dbReference type="SUPFAM" id="SSF55021">
    <property type="entry name" value="ACT-like"/>
    <property type="match status" value="2"/>
</dbReference>
<dbReference type="InterPro" id="IPR054352">
    <property type="entry name" value="ACT_Aspartokinase"/>
</dbReference>
<evidence type="ECO:0000313" key="19">
    <source>
        <dbReference type="EMBL" id="GIH64907.1"/>
    </source>
</evidence>
<dbReference type="InterPro" id="IPR041740">
    <property type="entry name" value="AKii-LysC-BS"/>
</dbReference>
<dbReference type="EC" id="2.7.2.4" evidence="6 16"/>
<name>A0ABQ4GU02_9ACTN</name>
<evidence type="ECO:0000256" key="12">
    <source>
        <dbReference type="ARBA" id="ARBA00022840"/>
    </source>
</evidence>
<dbReference type="PANTHER" id="PTHR21499">
    <property type="entry name" value="ASPARTATE KINASE"/>
    <property type="match status" value="1"/>
</dbReference>
<evidence type="ECO:0000256" key="10">
    <source>
        <dbReference type="ARBA" id="ARBA00022741"/>
    </source>
</evidence>
<evidence type="ECO:0000256" key="16">
    <source>
        <dbReference type="RuleBase" id="RU003448"/>
    </source>
</evidence>
<dbReference type="Pfam" id="PF22468">
    <property type="entry name" value="ACT_9"/>
    <property type="match status" value="2"/>
</dbReference>
<evidence type="ECO:0000256" key="14">
    <source>
        <dbReference type="ARBA" id="ARBA00023154"/>
    </source>
</evidence>
<dbReference type="PIRSF" id="PIRSF000726">
    <property type="entry name" value="Asp_kin"/>
    <property type="match status" value="1"/>
</dbReference>
<evidence type="ECO:0000256" key="13">
    <source>
        <dbReference type="ARBA" id="ARBA00022915"/>
    </source>
</evidence>
<dbReference type="NCBIfam" id="TIGR00656">
    <property type="entry name" value="asp_kin_monofn"/>
    <property type="match status" value="1"/>
</dbReference>
<dbReference type="PROSITE" id="PS51671">
    <property type="entry name" value="ACT"/>
    <property type="match status" value="2"/>
</dbReference>
<keyword evidence="14" id="KW-0457">Lysine biosynthesis</keyword>
<dbReference type="InterPro" id="IPR045865">
    <property type="entry name" value="ACT-like_dom_sf"/>
</dbReference>
<evidence type="ECO:0000256" key="15">
    <source>
        <dbReference type="ARBA" id="ARBA00047872"/>
    </source>
</evidence>
<evidence type="ECO:0000256" key="8">
    <source>
        <dbReference type="ARBA" id="ARBA00022605"/>
    </source>
</evidence>
<comment type="pathway">
    <text evidence="3 17">Amino-acid biosynthesis; L-methionine biosynthesis via de novo pathway; L-homoserine from L-aspartate: step 1/3.</text>
</comment>
<evidence type="ECO:0000313" key="20">
    <source>
        <dbReference type="Proteomes" id="UP000660454"/>
    </source>
</evidence>
<evidence type="ECO:0000256" key="5">
    <source>
        <dbReference type="ARBA" id="ARBA00010122"/>
    </source>
</evidence>
<dbReference type="InterPro" id="IPR002912">
    <property type="entry name" value="ACT_dom"/>
</dbReference>
<evidence type="ECO:0000256" key="6">
    <source>
        <dbReference type="ARBA" id="ARBA00013059"/>
    </source>
</evidence>
<feature type="domain" description="ACT" evidence="18">
    <location>
        <begin position="269"/>
        <end position="345"/>
    </location>
</feature>
<keyword evidence="12" id="KW-0067">ATP-binding</keyword>
<keyword evidence="10" id="KW-0547">Nucleotide-binding</keyword>
<dbReference type="NCBIfam" id="NF005155">
    <property type="entry name" value="PRK06635.1-4"/>
    <property type="match status" value="1"/>
</dbReference>
<dbReference type="SUPFAM" id="SSF53633">
    <property type="entry name" value="Carbamate kinase-like"/>
    <property type="match status" value="1"/>
</dbReference>
<comment type="function">
    <text evidence="1">Catalyzes the phosphorylation of the beta-carboxyl group of aspartic acid with ATP to yield 4-phospho-L-aspartate, which is involved in the branched biosynthetic pathway leading to the biosynthesis of amino acids lysine, threonine, isoleucine and methionine.</text>
</comment>
<sequence>MALVVQKYGGSSVADASCIKRVAQRIVATKKAGNDVVVVVSAMGDTTDELLDLAQQVSPLPPGRELDMLLTSGERISMALLAMAIANLGHEARSFTGSQAGVITDSTHGKARIIDVTPGRIQEAVASGQIAIVAGFQGVSQDSKDITTLGRGGSDTTAVALAAALGADVCEIYTDVDGIYTADPRIVRTARQIPRISYEEAMEMAACGAKILHLRCVEYARRFDLPIHVRSSFSTREGTWVVSDPYSEGTEVEQPIISGVAHDRSEAKITVVGVPDKVGEAAAIFRTLADAEINIDMIVQNVSAAATGRTDISFTLPANDSQTALTALKKIQNQVAFESLLYDDQIGKVSLVGAGMRSHPGVTAKFFGALADAGVNIEMISTSEIRISVVVGQNEVDTAVAAAHRAFDLDADQVEAVVYGGTGR</sequence>
<dbReference type="Proteomes" id="UP000660454">
    <property type="component" value="Unassembled WGS sequence"/>
</dbReference>
<comment type="catalytic activity">
    <reaction evidence="15 16">
        <text>L-aspartate + ATP = 4-phospho-L-aspartate + ADP</text>
        <dbReference type="Rhea" id="RHEA:23776"/>
        <dbReference type="ChEBI" id="CHEBI:29991"/>
        <dbReference type="ChEBI" id="CHEBI:30616"/>
        <dbReference type="ChEBI" id="CHEBI:57535"/>
        <dbReference type="ChEBI" id="CHEBI:456216"/>
        <dbReference type="EC" id="2.7.2.4"/>
    </reaction>
</comment>
<dbReference type="Gene3D" id="3.40.1160.10">
    <property type="entry name" value="Acetylglutamate kinase-like"/>
    <property type="match status" value="1"/>
</dbReference>
<dbReference type="NCBIfam" id="NF005153">
    <property type="entry name" value="PRK06635.1-1"/>
    <property type="match status" value="1"/>
</dbReference>
<dbReference type="RefSeq" id="WP_204051083.1">
    <property type="nucleotide sequence ID" value="NZ_BOOF01000035.1"/>
</dbReference>
<feature type="domain" description="ACT" evidence="18">
    <location>
        <begin position="351"/>
        <end position="424"/>
    </location>
</feature>
<keyword evidence="9 16" id="KW-0808">Transferase</keyword>
<dbReference type="CDD" id="cd04923">
    <property type="entry name" value="ACT_AK-LysC-DapG-like_2"/>
    <property type="match status" value="1"/>
</dbReference>
<dbReference type="InterPro" id="IPR001048">
    <property type="entry name" value="Asp/Glu/Uridylate_kinase"/>
</dbReference>
<accession>A0ABQ4GU02</accession>
<dbReference type="Gene3D" id="3.30.2130.10">
    <property type="entry name" value="VC0802-like"/>
    <property type="match status" value="1"/>
</dbReference>
<protein>
    <recommendedName>
        <fullName evidence="7 16">Aspartokinase</fullName>
        <ecNumber evidence="6 16">2.7.2.4</ecNumber>
    </recommendedName>
</protein>
<comment type="pathway">
    <text evidence="2 17">Amino-acid biosynthesis; L-lysine biosynthesis via DAP pathway; (S)-tetrahydrodipicolinate from L-aspartate: step 1/4.</text>
</comment>
<evidence type="ECO:0000256" key="2">
    <source>
        <dbReference type="ARBA" id="ARBA00004766"/>
    </source>
</evidence>